<reference evidence="1 2" key="1">
    <citation type="submission" date="2020-02" db="EMBL/GenBank/DDBJ databases">
        <authorList>
            <person name="Ferguson B K."/>
        </authorList>
    </citation>
    <scope>NUCLEOTIDE SEQUENCE [LARGE SCALE GENOMIC DNA]</scope>
</reference>
<name>A0A6H5G7K0_9HEMI</name>
<keyword evidence="2" id="KW-1185">Reference proteome</keyword>
<dbReference type="EMBL" id="CADCXU010006668">
    <property type="protein sequence ID" value="CAA9998209.1"/>
    <property type="molecule type" value="Genomic_DNA"/>
</dbReference>
<accession>A0A6H5G7K0</accession>
<evidence type="ECO:0000313" key="2">
    <source>
        <dbReference type="Proteomes" id="UP000479000"/>
    </source>
</evidence>
<sequence length="124" mass="13811">MLCMKKRRKCLTKNTCEVDGEALSNLQDQGHQAPLTAASPLRATDSYIIQCLQFILVDQASLTASFPMKEHSLFFQSVLNHKLLQTTANRPNGEASENFGSCGLGAQRFVFTSNFRPIRRKTSS</sequence>
<proteinExistence type="predicted"/>
<gene>
    <name evidence="1" type="ORF">NTEN_LOCUS4492</name>
</gene>
<dbReference type="Proteomes" id="UP000479000">
    <property type="component" value="Unassembled WGS sequence"/>
</dbReference>
<evidence type="ECO:0000313" key="1">
    <source>
        <dbReference type="EMBL" id="CAA9998209.1"/>
    </source>
</evidence>
<dbReference type="AlphaFoldDB" id="A0A6H5G7K0"/>
<organism evidence="1 2">
    <name type="scientific">Nesidiocoris tenuis</name>
    <dbReference type="NCBI Taxonomy" id="355587"/>
    <lineage>
        <taxon>Eukaryota</taxon>
        <taxon>Metazoa</taxon>
        <taxon>Ecdysozoa</taxon>
        <taxon>Arthropoda</taxon>
        <taxon>Hexapoda</taxon>
        <taxon>Insecta</taxon>
        <taxon>Pterygota</taxon>
        <taxon>Neoptera</taxon>
        <taxon>Paraneoptera</taxon>
        <taxon>Hemiptera</taxon>
        <taxon>Heteroptera</taxon>
        <taxon>Panheteroptera</taxon>
        <taxon>Cimicomorpha</taxon>
        <taxon>Miridae</taxon>
        <taxon>Dicyphina</taxon>
        <taxon>Nesidiocoris</taxon>
    </lineage>
</organism>
<feature type="non-terminal residue" evidence="1">
    <location>
        <position position="124"/>
    </location>
</feature>
<protein>
    <submittedName>
        <fullName evidence="1">Uncharacterized protein</fullName>
    </submittedName>
</protein>